<dbReference type="Proteomes" id="UP000299102">
    <property type="component" value="Unassembled WGS sequence"/>
</dbReference>
<dbReference type="OrthoDB" id="10050074at2759"/>
<reference evidence="1 2" key="1">
    <citation type="journal article" date="2019" name="Commun. Biol.">
        <title>The bagworm genome reveals a unique fibroin gene that provides high tensile strength.</title>
        <authorList>
            <person name="Kono N."/>
            <person name="Nakamura H."/>
            <person name="Ohtoshi R."/>
            <person name="Tomita M."/>
            <person name="Numata K."/>
            <person name="Arakawa K."/>
        </authorList>
    </citation>
    <scope>NUCLEOTIDE SEQUENCE [LARGE SCALE GENOMIC DNA]</scope>
</reference>
<dbReference type="EMBL" id="BGZK01001126">
    <property type="protein sequence ID" value="GBP71919.1"/>
    <property type="molecule type" value="Genomic_DNA"/>
</dbReference>
<keyword evidence="2" id="KW-1185">Reference proteome</keyword>
<sequence>MKDVSKSLFDIAESHPHAFLRLAASYELLQPYHFIRRPRNVLTDPSDALTAAVESLIELVQEPARYINHGYRYKEGAMGHAQVPQCPAPSERNGFGNVAKLLPPTSRVPLPLEYLYLWT</sequence>
<proteinExistence type="predicted"/>
<name>A0A4C1YBA8_EUMVA</name>
<gene>
    <name evidence="1" type="ORF">EVAR_38252_1</name>
</gene>
<accession>A0A4C1YBA8</accession>
<comment type="caution">
    <text evidence="1">The sequence shown here is derived from an EMBL/GenBank/DDBJ whole genome shotgun (WGS) entry which is preliminary data.</text>
</comment>
<dbReference type="AlphaFoldDB" id="A0A4C1YBA8"/>
<protein>
    <submittedName>
        <fullName evidence="1">Uncharacterized protein</fullName>
    </submittedName>
</protein>
<evidence type="ECO:0000313" key="1">
    <source>
        <dbReference type="EMBL" id="GBP71919.1"/>
    </source>
</evidence>
<organism evidence="1 2">
    <name type="scientific">Eumeta variegata</name>
    <name type="common">Bagworm moth</name>
    <name type="synonym">Eumeta japonica</name>
    <dbReference type="NCBI Taxonomy" id="151549"/>
    <lineage>
        <taxon>Eukaryota</taxon>
        <taxon>Metazoa</taxon>
        <taxon>Ecdysozoa</taxon>
        <taxon>Arthropoda</taxon>
        <taxon>Hexapoda</taxon>
        <taxon>Insecta</taxon>
        <taxon>Pterygota</taxon>
        <taxon>Neoptera</taxon>
        <taxon>Endopterygota</taxon>
        <taxon>Lepidoptera</taxon>
        <taxon>Glossata</taxon>
        <taxon>Ditrysia</taxon>
        <taxon>Tineoidea</taxon>
        <taxon>Psychidae</taxon>
        <taxon>Oiketicinae</taxon>
        <taxon>Eumeta</taxon>
    </lineage>
</organism>
<evidence type="ECO:0000313" key="2">
    <source>
        <dbReference type="Proteomes" id="UP000299102"/>
    </source>
</evidence>